<evidence type="ECO:0000256" key="6">
    <source>
        <dbReference type="ARBA" id="ARBA00023180"/>
    </source>
</evidence>
<dbReference type="GO" id="GO:0022857">
    <property type="term" value="F:transmembrane transporter activity"/>
    <property type="evidence" value="ECO:0007669"/>
    <property type="project" value="UniProtKB-UniRule"/>
</dbReference>
<sequence length="650" mass="72521">MVQKVSPNDSGIPTPANPHTNRSCRDTPCLVLFIVFWIGMWLVANVALKTGDPERLLDSFGQLCGYNNTAGNATQLDFTNRTQLYLTNPFELTSLSLCVSQCPNKSELTTYTMSLCNYTTTASPILTTFAQQVYNGTCTGFVYASTGVLNRCVPLDETEYLLSLVMSSGQGNHTRNGTLSGIVDVLASDLDVASRAVSDIRTGWYFLAFGPLGALILAFGWLLLLRWFAGVFVWVSIMIADTIAVVGAAWLWSYYTQRRNNYNAEVNPVDMDLWEERAALGAFVVVTVIAVGLVCTTLCMYRRIRIAIQVIKEASTAMRSMPLIAWINRIPRINHFSISFVLVTPILTPTAVFFPFIPWFAMMALFAYFLWIMMYLATPTTADVSVTVMGRTWSDPKESEYLQWYHLFGFLWGWAFLSGVNDMTLAGSFATYYWTLDKNHLPALPVIGSFYRTLRYHLGSIAFGSLLIALLQRQAAAAGRNQLTQCLLSCLQCCLGCLSKVVQWFNRNAYIEMSIRGRAFLPSAMSACGLMLRNALRMVALNAVAGFCLFLSKIAITLATALACYWIVQREVNDGKVQLHFPFLPVIIVAIEAYAVAEVFLSIYQMGIDTVFLCFLEDEEINDGSEKKPFYMSKNMQSIVHKQNQAVSPV</sequence>
<dbReference type="PANTHER" id="PTHR12385">
    <property type="entry name" value="CHOLINE TRANSPORTER-LIKE (SLC FAMILY 44)"/>
    <property type="match status" value="1"/>
</dbReference>
<evidence type="ECO:0000256" key="3">
    <source>
        <dbReference type="ARBA" id="ARBA00022692"/>
    </source>
</evidence>
<feature type="transmembrane region" description="Helical" evidence="7">
    <location>
        <begin position="231"/>
        <end position="252"/>
    </location>
</feature>
<dbReference type="OrthoDB" id="420519at2759"/>
<keyword evidence="6" id="KW-0325">Glycoprotein</keyword>
<evidence type="ECO:0000256" key="1">
    <source>
        <dbReference type="ARBA" id="ARBA00004141"/>
    </source>
</evidence>
<feature type="transmembrane region" description="Helical" evidence="7">
    <location>
        <begin position="204"/>
        <end position="224"/>
    </location>
</feature>
<gene>
    <name evidence="8" type="ORF">BDK51DRAFT_29873</name>
</gene>
<comment type="subcellular location">
    <subcellularLocation>
        <location evidence="7">Cell membrane</location>
        <topology evidence="7">Multi-pass membrane protein</topology>
    </subcellularLocation>
    <subcellularLocation>
        <location evidence="1">Membrane</location>
        <topology evidence="1">Multi-pass membrane protein</topology>
    </subcellularLocation>
</comment>
<feature type="transmembrane region" description="Helical" evidence="7">
    <location>
        <begin position="454"/>
        <end position="471"/>
    </location>
</feature>
<keyword evidence="9" id="KW-1185">Reference proteome</keyword>
<keyword evidence="3 7" id="KW-0812">Transmembrane</keyword>
<feature type="transmembrane region" description="Helical" evidence="7">
    <location>
        <begin position="407"/>
        <end position="434"/>
    </location>
</feature>
<feature type="transmembrane region" description="Helical" evidence="7">
    <location>
        <begin position="580"/>
        <end position="601"/>
    </location>
</feature>
<keyword evidence="5 7" id="KW-0472">Membrane</keyword>
<reference evidence="9" key="1">
    <citation type="journal article" date="2018" name="Nat. Microbiol.">
        <title>Leveraging single-cell genomics to expand the fungal tree of life.</title>
        <authorList>
            <person name="Ahrendt S.R."/>
            <person name="Quandt C.A."/>
            <person name="Ciobanu D."/>
            <person name="Clum A."/>
            <person name="Salamov A."/>
            <person name="Andreopoulos B."/>
            <person name="Cheng J.F."/>
            <person name="Woyke T."/>
            <person name="Pelin A."/>
            <person name="Henrissat B."/>
            <person name="Reynolds N.K."/>
            <person name="Benny G.L."/>
            <person name="Smith M.E."/>
            <person name="James T.Y."/>
            <person name="Grigoriev I.V."/>
        </authorList>
    </citation>
    <scope>NUCLEOTIDE SEQUENCE [LARGE SCALE GENOMIC DNA]</scope>
</reference>
<accession>A0A4V1ISS6</accession>
<evidence type="ECO:0000256" key="5">
    <source>
        <dbReference type="ARBA" id="ARBA00023136"/>
    </source>
</evidence>
<organism evidence="8 9">
    <name type="scientific">Blyttiomyces helicus</name>
    <dbReference type="NCBI Taxonomy" id="388810"/>
    <lineage>
        <taxon>Eukaryota</taxon>
        <taxon>Fungi</taxon>
        <taxon>Fungi incertae sedis</taxon>
        <taxon>Chytridiomycota</taxon>
        <taxon>Chytridiomycota incertae sedis</taxon>
        <taxon>Chytridiomycetes</taxon>
        <taxon>Chytridiomycetes incertae sedis</taxon>
        <taxon>Blyttiomyces</taxon>
    </lineage>
</organism>
<dbReference type="InterPro" id="IPR007603">
    <property type="entry name" value="Choline_transptr-like"/>
</dbReference>
<comment type="similarity">
    <text evidence="2 7">Belongs to the CTL (choline transporter-like) family.</text>
</comment>
<proteinExistence type="inferred from homology"/>
<feature type="transmembrane region" description="Helical" evidence="7">
    <location>
        <begin position="336"/>
        <end position="357"/>
    </location>
</feature>
<feature type="transmembrane region" description="Helical" evidence="7">
    <location>
        <begin position="29"/>
        <end position="48"/>
    </location>
</feature>
<evidence type="ECO:0000256" key="7">
    <source>
        <dbReference type="RuleBase" id="RU368066"/>
    </source>
</evidence>
<evidence type="ECO:0000256" key="4">
    <source>
        <dbReference type="ARBA" id="ARBA00022989"/>
    </source>
</evidence>
<name>A0A4V1ISS6_9FUNG</name>
<dbReference type="GO" id="GO:0005886">
    <property type="term" value="C:plasma membrane"/>
    <property type="evidence" value="ECO:0007669"/>
    <property type="project" value="UniProtKB-SubCell"/>
</dbReference>
<dbReference type="Pfam" id="PF04515">
    <property type="entry name" value="Choline_transpo"/>
    <property type="match status" value="1"/>
</dbReference>
<dbReference type="PANTHER" id="PTHR12385:SF14">
    <property type="entry name" value="CHOLINE TRANSPORTER-LIKE 2"/>
    <property type="match status" value="1"/>
</dbReference>
<protein>
    <recommendedName>
        <fullName evidence="7">Protein PNS1</fullName>
    </recommendedName>
</protein>
<feature type="transmembrane region" description="Helical" evidence="7">
    <location>
        <begin position="363"/>
        <end position="386"/>
    </location>
</feature>
<feature type="transmembrane region" description="Helical" evidence="7">
    <location>
        <begin position="539"/>
        <end position="568"/>
    </location>
</feature>
<evidence type="ECO:0000256" key="2">
    <source>
        <dbReference type="ARBA" id="ARBA00007168"/>
    </source>
</evidence>
<dbReference type="Proteomes" id="UP000269721">
    <property type="component" value="Unassembled WGS sequence"/>
</dbReference>
<dbReference type="AlphaFoldDB" id="A0A4V1ISS6"/>
<dbReference type="EMBL" id="KZ993858">
    <property type="protein sequence ID" value="RKO94587.1"/>
    <property type="molecule type" value="Genomic_DNA"/>
</dbReference>
<keyword evidence="4 7" id="KW-1133">Transmembrane helix</keyword>
<evidence type="ECO:0000313" key="9">
    <source>
        <dbReference type="Proteomes" id="UP000269721"/>
    </source>
</evidence>
<comment type="function">
    <text evidence="7">Probably involved in transport through the plasma membrane.</text>
</comment>
<feature type="transmembrane region" description="Helical" evidence="7">
    <location>
        <begin position="278"/>
        <end position="301"/>
    </location>
</feature>
<evidence type="ECO:0000313" key="8">
    <source>
        <dbReference type="EMBL" id="RKO94587.1"/>
    </source>
</evidence>